<evidence type="ECO:0000313" key="3">
    <source>
        <dbReference type="EMBL" id="XCN72105.1"/>
    </source>
</evidence>
<feature type="domain" description="HTH cro/C1-type" evidence="2">
    <location>
        <begin position="20"/>
        <end position="75"/>
    </location>
</feature>
<protein>
    <submittedName>
        <fullName evidence="3">Helix-turn-helix transcriptional regulator</fullName>
    </submittedName>
</protein>
<keyword evidence="1" id="KW-0812">Transmembrane</keyword>
<organism evidence="3">
    <name type="scientific">Candidatus Electrothrix aestuarii</name>
    <dbReference type="NCBI Taxonomy" id="3062594"/>
    <lineage>
        <taxon>Bacteria</taxon>
        <taxon>Pseudomonadati</taxon>
        <taxon>Thermodesulfobacteriota</taxon>
        <taxon>Desulfobulbia</taxon>
        <taxon>Desulfobulbales</taxon>
        <taxon>Desulfobulbaceae</taxon>
        <taxon>Candidatus Electrothrix</taxon>
    </lineage>
</organism>
<reference evidence="3" key="1">
    <citation type="journal article" date="2024" name="Syst. Appl. Microbiol.">
        <title>First single-strain enrichments of Electrothrix cable bacteria, description of E. aestuarii sp. nov. and E. rattekaaiensis sp. nov., and proposal of a cable bacteria taxonomy following the rules of the SeqCode.</title>
        <authorList>
            <person name="Plum-Jensen L.E."/>
            <person name="Schramm A."/>
            <person name="Marshall I.P.G."/>
        </authorList>
    </citation>
    <scope>NUCLEOTIDE SEQUENCE</scope>
    <source>
        <strain evidence="3">Rat1</strain>
    </source>
</reference>
<dbReference type="SUPFAM" id="SSF47413">
    <property type="entry name" value="lambda repressor-like DNA-binding domains"/>
    <property type="match status" value="1"/>
</dbReference>
<dbReference type="GO" id="GO:0003677">
    <property type="term" value="F:DNA binding"/>
    <property type="evidence" value="ECO:0007669"/>
    <property type="project" value="InterPro"/>
</dbReference>
<dbReference type="KEGG" id="eaj:Q3M24_17590"/>
<keyword evidence="1" id="KW-0472">Membrane</keyword>
<gene>
    <name evidence="3" type="ORF">Q3M24_17590</name>
</gene>
<reference evidence="3" key="2">
    <citation type="submission" date="2024-06" db="EMBL/GenBank/DDBJ databases">
        <authorList>
            <person name="Plum-Jensen L.E."/>
            <person name="Schramm A."/>
            <person name="Marshall I.P.G."/>
        </authorList>
    </citation>
    <scope>NUCLEOTIDE SEQUENCE</scope>
    <source>
        <strain evidence="3">Rat1</strain>
    </source>
</reference>
<dbReference type="Gene3D" id="1.10.260.40">
    <property type="entry name" value="lambda repressor-like DNA-binding domains"/>
    <property type="match status" value="1"/>
</dbReference>
<evidence type="ECO:0000256" key="1">
    <source>
        <dbReference type="SAM" id="Phobius"/>
    </source>
</evidence>
<accession>A0AAU8LT96</accession>
<dbReference type="InterPro" id="IPR010982">
    <property type="entry name" value="Lambda_DNA-bd_dom_sf"/>
</dbReference>
<dbReference type="EMBL" id="CP159373">
    <property type="protein sequence ID" value="XCN72105.1"/>
    <property type="molecule type" value="Genomic_DNA"/>
</dbReference>
<sequence>MSRHQTSSSQSTIAINGPKIKELRNANSLTQLYISESLGVTVDTISRWENNRSPNIMVENAQKLAALLEVPIEEISCPGPEISKQKGEAETTSIWTTWLLPTFLLLIFLTIVLYLIINPPRIIIELKDEGLIIKISAVTEKRDKVERNPLRTTEIGTV</sequence>
<feature type="transmembrane region" description="Helical" evidence="1">
    <location>
        <begin position="98"/>
        <end position="117"/>
    </location>
</feature>
<dbReference type="InterPro" id="IPR001387">
    <property type="entry name" value="Cro/C1-type_HTH"/>
</dbReference>
<dbReference type="PROSITE" id="PS50943">
    <property type="entry name" value="HTH_CROC1"/>
    <property type="match status" value="1"/>
</dbReference>
<evidence type="ECO:0000259" key="2">
    <source>
        <dbReference type="PROSITE" id="PS50943"/>
    </source>
</evidence>
<keyword evidence="1" id="KW-1133">Transmembrane helix</keyword>
<dbReference type="AlphaFoldDB" id="A0AAU8LT96"/>
<name>A0AAU8LT96_9BACT</name>
<proteinExistence type="predicted"/>
<dbReference type="SMART" id="SM00530">
    <property type="entry name" value="HTH_XRE"/>
    <property type="match status" value="1"/>
</dbReference>
<dbReference type="Pfam" id="PF01381">
    <property type="entry name" value="HTH_3"/>
    <property type="match status" value="1"/>
</dbReference>
<dbReference type="CDD" id="cd00093">
    <property type="entry name" value="HTH_XRE"/>
    <property type="match status" value="1"/>
</dbReference>